<protein>
    <submittedName>
        <fullName evidence="1">Uncharacterized protein</fullName>
    </submittedName>
</protein>
<sequence>MLNKFYYLLLIYFSIYINCSKKTEEINRNAIDDSQKQEYNSNSIFYSPNDVFKIDYEQYPSISSKEFLDNFVKKINDKAYFALFDMRYFFLDTNSLTGEYNTSLSIEFETVPNKVYLKIGELTGANKIRSINCRVFNPVFRDCKIRFYWEGQTSDLEDEYLIIMSKSDRLFMTYGRVHSMPLLFSKHKIGSPEFAKDTIEAYRLYREDKDAPSLKDCGYSEDEIAIFDKKYLEYLKEN</sequence>
<name>N1WEW8_9LEPT</name>
<comment type="caution">
    <text evidence="1">The sequence shown here is derived from an EMBL/GenBank/DDBJ whole genome shotgun (WGS) entry which is preliminary data.</text>
</comment>
<dbReference type="STRING" id="1218591.LEP1GSC199_0103"/>
<reference evidence="1 2" key="1">
    <citation type="submission" date="2013-03" db="EMBL/GenBank/DDBJ databases">
        <authorList>
            <person name="Harkins D.M."/>
            <person name="Durkin A.S."/>
            <person name="Brinkac L.M."/>
            <person name="Haft D.H."/>
            <person name="Selengut J.D."/>
            <person name="Sanka R."/>
            <person name="DePew J."/>
            <person name="Purushe J."/>
            <person name="Galloway R.L."/>
            <person name="Vinetz J.M."/>
            <person name="Sutton G.G."/>
            <person name="Nierman W.C."/>
            <person name="Fouts D.E."/>
        </authorList>
    </citation>
    <scope>NUCLEOTIDE SEQUENCE [LARGE SCALE GENOMIC DNA]</scope>
    <source>
        <strain evidence="1 2">Waz Holland</strain>
    </source>
</reference>
<dbReference type="RefSeq" id="WP_002975962.1">
    <property type="nucleotide sequence ID" value="NZ_AOGY02000006.1"/>
</dbReference>
<evidence type="ECO:0000313" key="1">
    <source>
        <dbReference type="EMBL" id="EMY71935.1"/>
    </source>
</evidence>
<dbReference type="Proteomes" id="UP000012227">
    <property type="component" value="Unassembled WGS sequence"/>
</dbReference>
<proteinExistence type="predicted"/>
<dbReference type="AlphaFoldDB" id="N1WEW8"/>
<dbReference type="EMBL" id="AOGY02000006">
    <property type="protein sequence ID" value="EMY71935.1"/>
    <property type="molecule type" value="Genomic_DNA"/>
</dbReference>
<evidence type="ECO:0000313" key="2">
    <source>
        <dbReference type="Proteomes" id="UP000012227"/>
    </source>
</evidence>
<organism evidence="1 2">
    <name type="scientific">Leptospira vanthielii serovar Holland str. Waz Holland = ATCC 700522</name>
    <dbReference type="NCBI Taxonomy" id="1218591"/>
    <lineage>
        <taxon>Bacteria</taxon>
        <taxon>Pseudomonadati</taxon>
        <taxon>Spirochaetota</taxon>
        <taxon>Spirochaetia</taxon>
        <taxon>Leptospirales</taxon>
        <taxon>Leptospiraceae</taxon>
        <taxon>Leptospira</taxon>
    </lineage>
</organism>
<accession>N1WEW8</accession>
<gene>
    <name evidence="1" type="ORF">LEP1GSC199_0103</name>
</gene>